<evidence type="ECO:0000313" key="2">
    <source>
        <dbReference type="EMBL" id="CAD8987170.1"/>
    </source>
</evidence>
<feature type="region of interest" description="Disordered" evidence="1">
    <location>
        <begin position="161"/>
        <end position="211"/>
    </location>
</feature>
<evidence type="ECO:0000256" key="1">
    <source>
        <dbReference type="SAM" id="MobiDB-lite"/>
    </source>
</evidence>
<reference evidence="2" key="1">
    <citation type="submission" date="2021-01" db="EMBL/GenBank/DDBJ databases">
        <authorList>
            <person name="Corre E."/>
            <person name="Pelletier E."/>
            <person name="Niang G."/>
            <person name="Scheremetjew M."/>
            <person name="Finn R."/>
            <person name="Kale V."/>
            <person name="Holt S."/>
            <person name="Cochrane G."/>
            <person name="Meng A."/>
            <person name="Brown T."/>
            <person name="Cohen L."/>
        </authorList>
    </citation>
    <scope>NUCLEOTIDE SEQUENCE</scope>
    <source>
        <strain evidence="2">CCMP644</strain>
    </source>
</reference>
<organism evidence="2">
    <name type="scientific">Hemiselmis andersenii</name>
    <name type="common">Cryptophyte alga</name>
    <dbReference type="NCBI Taxonomy" id="464988"/>
    <lineage>
        <taxon>Eukaryota</taxon>
        <taxon>Cryptophyceae</taxon>
        <taxon>Cryptomonadales</taxon>
        <taxon>Hemiselmidaceae</taxon>
        <taxon>Hemiselmis</taxon>
    </lineage>
</organism>
<feature type="region of interest" description="Disordered" evidence="1">
    <location>
        <begin position="1"/>
        <end position="30"/>
    </location>
</feature>
<proteinExistence type="predicted"/>
<protein>
    <submittedName>
        <fullName evidence="2">Uncharacterized protein</fullName>
    </submittedName>
</protein>
<name>A0A7S1HPD3_HEMAN</name>
<feature type="compositionally biased region" description="Pro residues" evidence="1">
    <location>
        <begin position="200"/>
        <end position="211"/>
    </location>
</feature>
<feature type="compositionally biased region" description="Basic and acidic residues" evidence="1">
    <location>
        <begin position="1"/>
        <end position="18"/>
    </location>
</feature>
<accession>A0A7S1HPD3</accession>
<dbReference type="AlphaFoldDB" id="A0A7S1HPD3"/>
<dbReference type="EMBL" id="HBFX01063268">
    <property type="protein sequence ID" value="CAD8987170.1"/>
    <property type="molecule type" value="Transcribed_RNA"/>
</dbReference>
<gene>
    <name evidence="2" type="ORF">HAND00432_LOCUS38183</name>
</gene>
<sequence>MDGFNKRDRSDSLDRAYDTQHAGQSPSRLHELVWESENFTAGSRERQESLEQMHTLLMERSKKMRDGPGPNSYKQNDGDILDEFYMGNDASGNLDDHAGASGLGFSESLTYDMQDRFDHGGNFGSLGKSGGPSGGFFAMDDVDSTAQALSNSFKESVSFAVKDEPPSGLPFASSMMPPPAAAPGRAAAKPKKGGAAGTTPFPPPDEGPSVA</sequence>
<feature type="non-terminal residue" evidence="2">
    <location>
        <position position="211"/>
    </location>
</feature>